<dbReference type="EMBL" id="JAVHUY010000009">
    <property type="protein sequence ID" value="MDQ7905105.1"/>
    <property type="molecule type" value="Genomic_DNA"/>
</dbReference>
<proteinExistence type="predicted"/>
<gene>
    <name evidence="2" type="ORF">RB614_11290</name>
</gene>
<protein>
    <submittedName>
        <fullName evidence="2">Uncharacterized protein</fullName>
    </submittedName>
</protein>
<organism evidence="2 3">
    <name type="scientific">Phytohabitans maris</name>
    <dbReference type="NCBI Taxonomy" id="3071409"/>
    <lineage>
        <taxon>Bacteria</taxon>
        <taxon>Bacillati</taxon>
        <taxon>Actinomycetota</taxon>
        <taxon>Actinomycetes</taxon>
        <taxon>Micromonosporales</taxon>
        <taxon>Micromonosporaceae</taxon>
    </lineage>
</organism>
<feature type="compositionally biased region" description="Basic and acidic residues" evidence="1">
    <location>
        <begin position="48"/>
        <end position="60"/>
    </location>
</feature>
<accession>A0ABU0ZFP9</accession>
<name>A0ABU0ZFP9_9ACTN</name>
<sequence length="67" mass="7369">MATTDRASHACLTLRASTGGDGTNRYEVGIIGHGPDGDHLAAHVADQVRRWNDDHRDRPGRPTPRWP</sequence>
<comment type="caution">
    <text evidence="2">The sequence shown here is derived from an EMBL/GenBank/DDBJ whole genome shotgun (WGS) entry which is preliminary data.</text>
</comment>
<evidence type="ECO:0000256" key="1">
    <source>
        <dbReference type="SAM" id="MobiDB-lite"/>
    </source>
</evidence>
<dbReference type="Proteomes" id="UP001230908">
    <property type="component" value="Unassembled WGS sequence"/>
</dbReference>
<keyword evidence="3" id="KW-1185">Reference proteome</keyword>
<dbReference type="RefSeq" id="WP_308712379.1">
    <property type="nucleotide sequence ID" value="NZ_JAVHUY010000009.1"/>
</dbReference>
<feature type="region of interest" description="Disordered" evidence="1">
    <location>
        <begin position="48"/>
        <end position="67"/>
    </location>
</feature>
<reference evidence="2 3" key="1">
    <citation type="submission" date="2023-08" db="EMBL/GenBank/DDBJ databases">
        <title>Phytohabitans sansha sp. nov., isolated from marine sediment.</title>
        <authorList>
            <person name="Zhao Y."/>
            <person name="Yi K."/>
        </authorList>
    </citation>
    <scope>NUCLEOTIDE SEQUENCE [LARGE SCALE GENOMIC DNA]</scope>
    <source>
        <strain evidence="2 3">ZYX-F-186</strain>
    </source>
</reference>
<evidence type="ECO:0000313" key="2">
    <source>
        <dbReference type="EMBL" id="MDQ7905105.1"/>
    </source>
</evidence>
<evidence type="ECO:0000313" key="3">
    <source>
        <dbReference type="Proteomes" id="UP001230908"/>
    </source>
</evidence>